<evidence type="ECO:0000313" key="2">
    <source>
        <dbReference type="Proteomes" id="UP001396898"/>
    </source>
</evidence>
<keyword evidence="2" id="KW-1185">Reference proteome</keyword>
<gene>
    <name evidence="1" type="ORF">PG991_012293</name>
</gene>
<dbReference type="EMBL" id="JAQQWI010000017">
    <property type="protein sequence ID" value="KAK8005996.1"/>
    <property type="molecule type" value="Genomic_DNA"/>
</dbReference>
<name>A0ABR1RA79_9PEZI</name>
<sequence>MLTYGTDLKGLITNAAGTPYQPSQLLVDVMWDTLFVPNASNDLQPWKRDSLQLYYPNKTSTAALSD</sequence>
<reference evidence="1 2" key="1">
    <citation type="submission" date="2023-01" db="EMBL/GenBank/DDBJ databases">
        <title>Analysis of 21 Apiospora genomes using comparative genomics revels a genus with tremendous synthesis potential of carbohydrate active enzymes and secondary metabolites.</title>
        <authorList>
            <person name="Sorensen T."/>
        </authorList>
    </citation>
    <scope>NUCLEOTIDE SEQUENCE [LARGE SCALE GENOMIC DNA]</scope>
    <source>
        <strain evidence="1 2">CBS 20057</strain>
    </source>
</reference>
<protein>
    <submittedName>
        <fullName evidence="1">Uncharacterized protein</fullName>
    </submittedName>
</protein>
<dbReference type="Proteomes" id="UP001396898">
    <property type="component" value="Unassembled WGS sequence"/>
</dbReference>
<evidence type="ECO:0000313" key="1">
    <source>
        <dbReference type="EMBL" id="KAK8005996.1"/>
    </source>
</evidence>
<proteinExistence type="predicted"/>
<accession>A0ABR1RA79</accession>
<comment type="caution">
    <text evidence="1">The sequence shown here is derived from an EMBL/GenBank/DDBJ whole genome shotgun (WGS) entry which is preliminary data.</text>
</comment>
<organism evidence="1 2">
    <name type="scientific">Apiospora marii</name>
    <dbReference type="NCBI Taxonomy" id="335849"/>
    <lineage>
        <taxon>Eukaryota</taxon>
        <taxon>Fungi</taxon>
        <taxon>Dikarya</taxon>
        <taxon>Ascomycota</taxon>
        <taxon>Pezizomycotina</taxon>
        <taxon>Sordariomycetes</taxon>
        <taxon>Xylariomycetidae</taxon>
        <taxon>Amphisphaeriales</taxon>
        <taxon>Apiosporaceae</taxon>
        <taxon>Apiospora</taxon>
    </lineage>
</organism>